<dbReference type="RefSeq" id="WP_004070167.1">
    <property type="nucleotide sequence ID" value="NZ_CASCYM010000010.1"/>
</dbReference>
<accession>N2AB99</accession>
<evidence type="ECO:0000313" key="1">
    <source>
        <dbReference type="EMBL" id="NDO68077.1"/>
    </source>
</evidence>
<evidence type="ECO:0000313" key="4">
    <source>
        <dbReference type="Proteomes" id="UP000474104"/>
    </source>
</evidence>
<evidence type="ECO:0000313" key="2">
    <source>
        <dbReference type="EMBL" id="RRK33141.1"/>
    </source>
</evidence>
<dbReference type="HOGENOM" id="CLU_1287461_0_0_9"/>
<dbReference type="Proteomes" id="UP000474104">
    <property type="component" value="Unassembled WGS sequence"/>
</dbReference>
<evidence type="ECO:0000313" key="3">
    <source>
        <dbReference type="Proteomes" id="UP000274920"/>
    </source>
</evidence>
<dbReference type="EMBL" id="VIRB01000034">
    <property type="protein sequence ID" value="NDO68077.1"/>
    <property type="molecule type" value="Genomic_DNA"/>
</dbReference>
<proteinExistence type="predicted"/>
<dbReference type="STRING" id="2044587.C824_04399"/>
<organism evidence="2 3">
    <name type="scientific">Schaedlerella arabinosiphila</name>
    <dbReference type="NCBI Taxonomy" id="2044587"/>
    <lineage>
        <taxon>Bacteria</taxon>
        <taxon>Bacillati</taxon>
        <taxon>Bacillota</taxon>
        <taxon>Clostridia</taxon>
        <taxon>Lachnospirales</taxon>
        <taxon>Lachnospiraceae</taxon>
        <taxon>Schaedlerella</taxon>
    </lineage>
</organism>
<sequence>MENIVKETSLLERTGVFDEDSKRRFELRLTYNGMKGKKILVVGINPASNNIQVFDNTTNYLLNNLGVMGYSEIVVWNMFAEICVKLKPGQTIDNAENIEYLKGLLKEKFDAVLIGWGNTFIGNKKVQEVKQQVYELLKPFTKITYELIDNDKKYAGLRNIHPLFAGQRFSGQWKLRKYEFPKEEKTQKKEKDHANI</sequence>
<dbReference type="OrthoDB" id="2049017at2"/>
<keyword evidence="3" id="KW-1185">Reference proteome</keyword>
<gene>
    <name evidence="2" type="ORF">EBB54_18685</name>
    <name evidence="1" type="ORF">FMM80_04880</name>
</gene>
<reference evidence="1 4" key="2">
    <citation type="submission" date="2019-07" db="EMBL/GenBank/DDBJ databases">
        <title>Draft genome sequences of 15 bacterial species constituting the stable defined intestinal microbiota of the GM15 gnotobiotic mouse model.</title>
        <authorList>
            <person name="Elie C."/>
            <person name="Mathieu A."/>
            <person name="Saliou A."/>
            <person name="Darnaud M."/>
            <person name="Leulier F."/>
            <person name="Tamellini A."/>
        </authorList>
    </citation>
    <scope>NUCLEOTIDE SEQUENCE [LARGE SCALE GENOMIC DNA]</scope>
    <source>
        <strain evidence="4">ASF 502</strain>
        <strain evidence="1">MD300</strain>
    </source>
</reference>
<dbReference type="AlphaFoldDB" id="N2AB99"/>
<comment type="caution">
    <text evidence="2">The sequence shown here is derived from an EMBL/GenBank/DDBJ whole genome shotgun (WGS) entry which is preliminary data.</text>
</comment>
<dbReference type="eggNOG" id="COG4333">
    <property type="taxonomic scope" value="Bacteria"/>
</dbReference>
<name>N2AB99_9FIRM</name>
<dbReference type="EMBL" id="RHJS01000002">
    <property type="protein sequence ID" value="RRK33141.1"/>
    <property type="molecule type" value="Genomic_DNA"/>
</dbReference>
<protein>
    <submittedName>
        <fullName evidence="2">DUF1643 domain-containing protein</fullName>
    </submittedName>
</protein>
<dbReference type="Proteomes" id="UP000274920">
    <property type="component" value="Unassembled WGS sequence"/>
</dbReference>
<dbReference type="InterPro" id="IPR012441">
    <property type="entry name" value="DUF1643"/>
</dbReference>
<reference evidence="2" key="1">
    <citation type="submission" date="2018-10" db="EMBL/GenBank/DDBJ databases">
        <title>Schaedlerella arabinophila gen. nov. sp. nov., isolated from the mouse intestinal tract and comparative analysis with the genome of the closely related altered Schaedler flora strain ASF502.</title>
        <authorList>
            <person name="Miyake S."/>
            <person name="Soh M."/>
            <person name="Seedorf H."/>
        </authorList>
    </citation>
    <scope>NUCLEOTIDE SEQUENCE [LARGE SCALE GENOMIC DNA]</scope>
    <source>
        <strain evidence="2">DSM 106076</strain>
    </source>
</reference>
<accession>A0A3R8L1Q8</accession>
<dbReference type="Pfam" id="PF07799">
    <property type="entry name" value="DUF1643"/>
    <property type="match status" value="1"/>
</dbReference>